<feature type="region of interest" description="Disordered" evidence="1">
    <location>
        <begin position="35"/>
        <end position="77"/>
    </location>
</feature>
<reference evidence="2" key="1">
    <citation type="journal article" date="2020" name="Cell">
        <title>Large-Scale Comparative Analyses of Tick Genomes Elucidate Their Genetic Diversity and Vector Capacities.</title>
        <authorList>
            <consortium name="Tick Genome and Microbiome Consortium (TIGMIC)"/>
            <person name="Jia N."/>
            <person name="Wang J."/>
            <person name="Shi W."/>
            <person name="Du L."/>
            <person name="Sun Y."/>
            <person name="Zhan W."/>
            <person name="Jiang J.F."/>
            <person name="Wang Q."/>
            <person name="Zhang B."/>
            <person name="Ji P."/>
            <person name="Bell-Sakyi L."/>
            <person name="Cui X.M."/>
            <person name="Yuan T.T."/>
            <person name="Jiang B.G."/>
            <person name="Yang W.F."/>
            <person name="Lam T.T."/>
            <person name="Chang Q.C."/>
            <person name="Ding S.J."/>
            <person name="Wang X.J."/>
            <person name="Zhu J.G."/>
            <person name="Ruan X.D."/>
            <person name="Zhao L."/>
            <person name="Wei J.T."/>
            <person name="Ye R.Z."/>
            <person name="Que T.C."/>
            <person name="Du C.H."/>
            <person name="Zhou Y.H."/>
            <person name="Cheng J.X."/>
            <person name="Dai P.F."/>
            <person name="Guo W.B."/>
            <person name="Han X.H."/>
            <person name="Huang E.J."/>
            <person name="Li L.F."/>
            <person name="Wei W."/>
            <person name="Gao Y.C."/>
            <person name="Liu J.Z."/>
            <person name="Shao H.Z."/>
            <person name="Wang X."/>
            <person name="Wang C.C."/>
            <person name="Yang T.C."/>
            <person name="Huo Q.B."/>
            <person name="Li W."/>
            <person name="Chen H.Y."/>
            <person name="Chen S.E."/>
            <person name="Zhou L.G."/>
            <person name="Ni X.B."/>
            <person name="Tian J.H."/>
            <person name="Sheng Y."/>
            <person name="Liu T."/>
            <person name="Pan Y.S."/>
            <person name="Xia L.Y."/>
            <person name="Li J."/>
            <person name="Zhao F."/>
            <person name="Cao W.C."/>
        </authorList>
    </citation>
    <scope>NUCLEOTIDE SEQUENCE</scope>
    <source>
        <strain evidence="2">Rmic-2018</strain>
    </source>
</reference>
<evidence type="ECO:0000313" key="3">
    <source>
        <dbReference type="Proteomes" id="UP000821866"/>
    </source>
</evidence>
<protein>
    <submittedName>
        <fullName evidence="2">Uncharacterized protein</fullName>
    </submittedName>
</protein>
<dbReference type="VEuPathDB" id="VectorBase:LOC119176893"/>
<evidence type="ECO:0000313" key="2">
    <source>
        <dbReference type="EMBL" id="KAH8020284.1"/>
    </source>
</evidence>
<dbReference type="EMBL" id="JABSTU010000010">
    <property type="protein sequence ID" value="KAH8020284.1"/>
    <property type="molecule type" value="Genomic_DNA"/>
</dbReference>
<reference evidence="2" key="2">
    <citation type="submission" date="2021-09" db="EMBL/GenBank/DDBJ databases">
        <authorList>
            <person name="Jia N."/>
            <person name="Wang J."/>
            <person name="Shi W."/>
            <person name="Du L."/>
            <person name="Sun Y."/>
            <person name="Zhan W."/>
            <person name="Jiang J."/>
            <person name="Wang Q."/>
            <person name="Zhang B."/>
            <person name="Ji P."/>
            <person name="Sakyi L.B."/>
            <person name="Cui X."/>
            <person name="Yuan T."/>
            <person name="Jiang B."/>
            <person name="Yang W."/>
            <person name="Lam T.T.-Y."/>
            <person name="Chang Q."/>
            <person name="Ding S."/>
            <person name="Wang X."/>
            <person name="Zhu J."/>
            <person name="Ruan X."/>
            <person name="Zhao L."/>
            <person name="Wei J."/>
            <person name="Que T."/>
            <person name="Du C."/>
            <person name="Cheng J."/>
            <person name="Dai P."/>
            <person name="Han X."/>
            <person name="Huang E."/>
            <person name="Gao Y."/>
            <person name="Liu J."/>
            <person name="Shao H."/>
            <person name="Ye R."/>
            <person name="Li L."/>
            <person name="Wei W."/>
            <person name="Wang X."/>
            <person name="Wang C."/>
            <person name="Huo Q."/>
            <person name="Li W."/>
            <person name="Guo W."/>
            <person name="Chen H."/>
            <person name="Chen S."/>
            <person name="Zhou L."/>
            <person name="Zhou L."/>
            <person name="Ni X."/>
            <person name="Tian J."/>
            <person name="Zhou Y."/>
            <person name="Sheng Y."/>
            <person name="Liu T."/>
            <person name="Pan Y."/>
            <person name="Xia L."/>
            <person name="Li J."/>
            <person name="Zhao F."/>
            <person name="Cao W."/>
        </authorList>
    </citation>
    <scope>NUCLEOTIDE SEQUENCE</scope>
    <source>
        <strain evidence="2">Rmic-2018</strain>
        <tissue evidence="2">Larvae</tissue>
    </source>
</reference>
<evidence type="ECO:0000256" key="1">
    <source>
        <dbReference type="SAM" id="MobiDB-lite"/>
    </source>
</evidence>
<feature type="region of interest" description="Disordered" evidence="1">
    <location>
        <begin position="124"/>
        <end position="226"/>
    </location>
</feature>
<accession>A0A9J6DDS0</accession>
<organism evidence="2 3">
    <name type="scientific">Rhipicephalus microplus</name>
    <name type="common">Cattle tick</name>
    <name type="synonym">Boophilus microplus</name>
    <dbReference type="NCBI Taxonomy" id="6941"/>
    <lineage>
        <taxon>Eukaryota</taxon>
        <taxon>Metazoa</taxon>
        <taxon>Ecdysozoa</taxon>
        <taxon>Arthropoda</taxon>
        <taxon>Chelicerata</taxon>
        <taxon>Arachnida</taxon>
        <taxon>Acari</taxon>
        <taxon>Parasitiformes</taxon>
        <taxon>Ixodida</taxon>
        <taxon>Ixodoidea</taxon>
        <taxon>Ixodidae</taxon>
        <taxon>Rhipicephalinae</taxon>
        <taxon>Rhipicephalus</taxon>
        <taxon>Boophilus</taxon>
    </lineage>
</organism>
<dbReference type="Proteomes" id="UP000821866">
    <property type="component" value="Chromosome 8"/>
</dbReference>
<feature type="compositionally biased region" description="Pro residues" evidence="1">
    <location>
        <begin position="152"/>
        <end position="162"/>
    </location>
</feature>
<keyword evidence="3" id="KW-1185">Reference proteome</keyword>
<name>A0A9J6DDS0_RHIMP</name>
<gene>
    <name evidence="2" type="ORF">HPB51_025805</name>
</gene>
<proteinExistence type="predicted"/>
<sequence>MLEASSACPLGDLNKVVKLEEWAAVAAAPPGAYRYPHHHLHPPTPQPGPAPSGRQVGRYATCAGVPGEPTLKGSPGPVDSSLLASFRDRYLGASAPPFGGMGSFLAPPPPPHFLGSAAESAASKCTSEVARRPAGRGSASASPASPAGGSLAPPPVNRPALPPGATSATGNDKRSFVANEAPSGNTATRVLRTPAAAGSAFKREREQPPSLLASSRGEENSQSLLI</sequence>
<feature type="compositionally biased region" description="Low complexity" evidence="1">
    <location>
        <begin position="135"/>
        <end position="151"/>
    </location>
</feature>
<dbReference type="AlphaFoldDB" id="A0A9J6DDS0"/>
<comment type="caution">
    <text evidence="2">The sequence shown here is derived from an EMBL/GenBank/DDBJ whole genome shotgun (WGS) entry which is preliminary data.</text>
</comment>